<comment type="catalytic activity">
    <reaction evidence="7">
        <text>arsenic triglutathione + 2 [thioredoxin]-dithiol + 2 S-adenosyl-L-methionine + H2O = dimethylarsinous acid + 2 [thioredoxin]-disulfide + 3 glutathione + 2 S-adenosyl-L-homocysteine + 2 H(+)</text>
        <dbReference type="Rhea" id="RHEA:69464"/>
        <dbReference type="Rhea" id="RHEA-COMP:10698"/>
        <dbReference type="Rhea" id="RHEA-COMP:10700"/>
        <dbReference type="ChEBI" id="CHEBI:15377"/>
        <dbReference type="ChEBI" id="CHEBI:15378"/>
        <dbReference type="ChEBI" id="CHEBI:23808"/>
        <dbReference type="ChEBI" id="CHEBI:29950"/>
        <dbReference type="ChEBI" id="CHEBI:50058"/>
        <dbReference type="ChEBI" id="CHEBI:57856"/>
        <dbReference type="ChEBI" id="CHEBI:57925"/>
        <dbReference type="ChEBI" id="CHEBI:59789"/>
        <dbReference type="ChEBI" id="CHEBI:183640"/>
        <dbReference type="EC" id="2.1.1.137"/>
    </reaction>
</comment>
<evidence type="ECO:0000313" key="10">
    <source>
        <dbReference type="EMBL" id="SMP50915.1"/>
    </source>
</evidence>
<gene>
    <name evidence="10" type="ORF">SAMN06265222_103189</name>
</gene>
<name>A0ABY1PWF0_9BACT</name>
<keyword evidence="2" id="KW-0949">S-adenosyl-L-methionine</keyword>
<keyword evidence="1" id="KW-0808">Transferase</keyword>
<dbReference type="RefSeq" id="WP_283431988.1">
    <property type="nucleotide sequence ID" value="NZ_FXUG01000003.1"/>
</dbReference>
<comment type="catalytic activity">
    <reaction evidence="8">
        <text>arsenic triglutathione + 3 [thioredoxin]-dithiol + 3 S-adenosyl-L-methionine = trimethylarsine + 3 [thioredoxin]-disulfide + 3 glutathione + 3 S-adenosyl-L-homocysteine + 3 H(+)</text>
        <dbReference type="Rhea" id="RHEA:69432"/>
        <dbReference type="Rhea" id="RHEA-COMP:10698"/>
        <dbReference type="Rhea" id="RHEA-COMP:10700"/>
        <dbReference type="ChEBI" id="CHEBI:15378"/>
        <dbReference type="ChEBI" id="CHEBI:27130"/>
        <dbReference type="ChEBI" id="CHEBI:29950"/>
        <dbReference type="ChEBI" id="CHEBI:50058"/>
        <dbReference type="ChEBI" id="CHEBI:57856"/>
        <dbReference type="ChEBI" id="CHEBI:57925"/>
        <dbReference type="ChEBI" id="CHEBI:59789"/>
        <dbReference type="ChEBI" id="CHEBI:183640"/>
        <dbReference type="EC" id="2.1.1.137"/>
    </reaction>
</comment>
<comment type="caution">
    <text evidence="10">The sequence shown here is derived from an EMBL/GenBank/DDBJ whole genome shotgun (WGS) entry which is preliminary data.</text>
</comment>
<organism evidence="10 11">
    <name type="scientific">Neorhodopirellula lusitana</name>
    <dbReference type="NCBI Taxonomy" id="445327"/>
    <lineage>
        <taxon>Bacteria</taxon>
        <taxon>Pseudomonadati</taxon>
        <taxon>Planctomycetota</taxon>
        <taxon>Planctomycetia</taxon>
        <taxon>Pirellulales</taxon>
        <taxon>Pirellulaceae</taxon>
        <taxon>Neorhodopirellula</taxon>
    </lineage>
</organism>
<evidence type="ECO:0000256" key="6">
    <source>
        <dbReference type="ARBA" id="ARBA00047941"/>
    </source>
</evidence>
<evidence type="ECO:0000256" key="8">
    <source>
        <dbReference type="ARBA" id="ARBA00048428"/>
    </source>
</evidence>
<feature type="domain" description="Methyltransferase" evidence="9">
    <location>
        <begin position="59"/>
        <end position="247"/>
    </location>
</feature>
<comment type="similarity">
    <text evidence="3">Belongs to the methyltransferase superfamily. Arsenite methyltransferase family.</text>
</comment>
<dbReference type="GO" id="GO:0032259">
    <property type="term" value="P:methylation"/>
    <property type="evidence" value="ECO:0007669"/>
    <property type="project" value="UniProtKB-KW"/>
</dbReference>
<dbReference type="PANTHER" id="PTHR43675">
    <property type="entry name" value="ARSENITE METHYLTRANSFERASE"/>
    <property type="match status" value="1"/>
</dbReference>
<dbReference type="InterPro" id="IPR025714">
    <property type="entry name" value="Methyltranfer_dom"/>
</dbReference>
<sequence length="376" mass="41020">MSSIDTEKVVRDRYSDAANARTPSLCCPIEYNTEYLKAIPKEIIERDYGCGDPSRHVRAGETVLDLGSGGGKICFIAAQVVGAAGKVIGVDLNDEMLDLARRSQPAVAKAIGFDNVSFRKGKIQDLAVDRDEIEQHLADNPVTDELGLRQLEQFLDAIRKERPMIADESVDVVVSNCVLNLVDADEKELLFDEILRVLRPGGRAVISDIVADEPVPESMQADPELWSGCISGAFERSAFMDAFEQAGFVDVRLEELQSEPWQTVDGIAFRSATVIAYRPSLATDGEELMEQTQEFLQTPAASIQSVYRGPFKHVVDDEGRMYTRGETCTDALSHAAQREAIADQFVTYGADTDDLSVARPMTLPVSGEGCCGGGNC</sequence>
<dbReference type="PANTHER" id="PTHR43675:SF8">
    <property type="entry name" value="ARSENITE METHYLTRANSFERASE"/>
    <property type="match status" value="1"/>
</dbReference>
<dbReference type="EMBL" id="FXUG01000003">
    <property type="protein sequence ID" value="SMP50915.1"/>
    <property type="molecule type" value="Genomic_DNA"/>
</dbReference>
<evidence type="ECO:0000256" key="3">
    <source>
        <dbReference type="ARBA" id="ARBA00034487"/>
    </source>
</evidence>
<dbReference type="CDD" id="cd02440">
    <property type="entry name" value="AdoMet_MTases"/>
    <property type="match status" value="1"/>
</dbReference>
<evidence type="ECO:0000313" key="11">
    <source>
        <dbReference type="Proteomes" id="UP001158067"/>
    </source>
</evidence>
<dbReference type="EC" id="2.1.1.137" evidence="4"/>
<dbReference type="Pfam" id="PF13847">
    <property type="entry name" value="Methyltransf_31"/>
    <property type="match status" value="1"/>
</dbReference>
<dbReference type="GO" id="GO:0008168">
    <property type="term" value="F:methyltransferase activity"/>
    <property type="evidence" value="ECO:0007669"/>
    <property type="project" value="UniProtKB-KW"/>
</dbReference>
<keyword evidence="11" id="KW-1185">Reference proteome</keyword>
<dbReference type="Gene3D" id="3.40.50.150">
    <property type="entry name" value="Vaccinia Virus protein VP39"/>
    <property type="match status" value="1"/>
</dbReference>
<reference evidence="10 11" key="1">
    <citation type="submission" date="2017-05" db="EMBL/GenBank/DDBJ databases">
        <authorList>
            <person name="Varghese N."/>
            <person name="Submissions S."/>
        </authorList>
    </citation>
    <scope>NUCLEOTIDE SEQUENCE [LARGE SCALE GENOMIC DNA]</scope>
    <source>
        <strain evidence="10 11">DSM 25457</strain>
    </source>
</reference>
<proteinExistence type="inferred from homology"/>
<evidence type="ECO:0000256" key="7">
    <source>
        <dbReference type="ARBA" id="ARBA00047943"/>
    </source>
</evidence>
<comment type="catalytic activity">
    <reaction evidence="6">
        <text>arsenic triglutathione + [thioredoxin]-dithiol + S-adenosyl-L-methionine + 2 H2O = methylarsonous acid + [thioredoxin]-disulfide + 3 glutathione + S-adenosyl-L-homocysteine + H(+)</text>
        <dbReference type="Rhea" id="RHEA:69460"/>
        <dbReference type="Rhea" id="RHEA-COMP:10698"/>
        <dbReference type="Rhea" id="RHEA-COMP:10700"/>
        <dbReference type="ChEBI" id="CHEBI:15377"/>
        <dbReference type="ChEBI" id="CHEBI:15378"/>
        <dbReference type="ChEBI" id="CHEBI:17826"/>
        <dbReference type="ChEBI" id="CHEBI:29950"/>
        <dbReference type="ChEBI" id="CHEBI:50058"/>
        <dbReference type="ChEBI" id="CHEBI:57856"/>
        <dbReference type="ChEBI" id="CHEBI:57925"/>
        <dbReference type="ChEBI" id="CHEBI:59789"/>
        <dbReference type="ChEBI" id="CHEBI:183640"/>
        <dbReference type="EC" id="2.1.1.137"/>
    </reaction>
</comment>
<evidence type="ECO:0000259" key="9">
    <source>
        <dbReference type="Pfam" id="PF13847"/>
    </source>
</evidence>
<dbReference type="Proteomes" id="UP001158067">
    <property type="component" value="Unassembled WGS sequence"/>
</dbReference>
<evidence type="ECO:0000256" key="5">
    <source>
        <dbReference type="ARBA" id="ARBA00034545"/>
    </source>
</evidence>
<evidence type="ECO:0000256" key="4">
    <source>
        <dbReference type="ARBA" id="ARBA00034521"/>
    </source>
</evidence>
<dbReference type="InterPro" id="IPR029063">
    <property type="entry name" value="SAM-dependent_MTases_sf"/>
</dbReference>
<evidence type="ECO:0000256" key="2">
    <source>
        <dbReference type="ARBA" id="ARBA00022691"/>
    </source>
</evidence>
<dbReference type="InterPro" id="IPR026669">
    <property type="entry name" value="Arsenite_MeTrfase-like"/>
</dbReference>
<evidence type="ECO:0000256" key="1">
    <source>
        <dbReference type="ARBA" id="ARBA00022679"/>
    </source>
</evidence>
<keyword evidence="10" id="KW-0489">Methyltransferase</keyword>
<accession>A0ABY1PWF0</accession>
<protein>
    <recommendedName>
        <fullName evidence="5">Arsenite methyltransferase</fullName>
        <ecNumber evidence="4">2.1.1.137</ecNumber>
    </recommendedName>
</protein>
<dbReference type="SUPFAM" id="SSF53335">
    <property type="entry name" value="S-adenosyl-L-methionine-dependent methyltransferases"/>
    <property type="match status" value="1"/>
</dbReference>